<gene>
    <name evidence="5" type="primary">NUP205</name>
</gene>
<protein>
    <submittedName>
        <fullName evidence="5">Nucleoporin 205kDa [Saccoglossus kowalevskii]</fullName>
    </submittedName>
</protein>
<dbReference type="OrthoDB" id="2019644at2759"/>
<proteinExistence type="inferred from homology"/>
<organism evidence="5">
    <name type="scientific">Lepeophtheirus salmonis</name>
    <name type="common">Salmon louse</name>
    <name type="synonym">Caligus salmonis</name>
    <dbReference type="NCBI Taxonomy" id="72036"/>
    <lineage>
        <taxon>Eukaryota</taxon>
        <taxon>Metazoa</taxon>
        <taxon>Ecdysozoa</taxon>
        <taxon>Arthropoda</taxon>
        <taxon>Crustacea</taxon>
        <taxon>Multicrustacea</taxon>
        <taxon>Hexanauplia</taxon>
        <taxon>Copepoda</taxon>
        <taxon>Siphonostomatoida</taxon>
        <taxon>Caligidae</taxon>
        <taxon>Lepeophtheirus</taxon>
    </lineage>
</organism>
<dbReference type="EMBL" id="HACA01009426">
    <property type="protein sequence ID" value="CDW26787.1"/>
    <property type="molecule type" value="Transcribed_RNA"/>
</dbReference>
<dbReference type="Pfam" id="PF11894">
    <property type="entry name" value="Nup192"/>
    <property type="match status" value="1"/>
</dbReference>
<accession>A0A0K2TMD5</accession>
<keyword evidence="4" id="KW-0539">Nucleus</keyword>
<dbReference type="GO" id="GO:0017056">
    <property type="term" value="F:structural constituent of nuclear pore"/>
    <property type="evidence" value="ECO:0007669"/>
    <property type="project" value="TreeGrafter"/>
</dbReference>
<dbReference type="PANTHER" id="PTHR31344:SF0">
    <property type="entry name" value="NUCLEAR PORE COMPLEX PROTEIN NUP205"/>
    <property type="match status" value="1"/>
</dbReference>
<dbReference type="GO" id="GO:0006999">
    <property type="term" value="P:nuclear pore organization"/>
    <property type="evidence" value="ECO:0007669"/>
    <property type="project" value="TreeGrafter"/>
</dbReference>
<evidence type="ECO:0000256" key="1">
    <source>
        <dbReference type="ARBA" id="ARBA00004123"/>
    </source>
</evidence>
<comment type="subcellular location">
    <subcellularLocation>
        <location evidence="1">Nucleus</location>
    </subcellularLocation>
</comment>
<evidence type="ECO:0000256" key="2">
    <source>
        <dbReference type="ARBA" id="ARBA00005892"/>
    </source>
</evidence>
<dbReference type="InterPro" id="IPR021827">
    <property type="entry name" value="Nup186/Nup192/Nup205"/>
</dbReference>
<reference evidence="5" key="1">
    <citation type="submission" date="2014-05" db="EMBL/GenBank/DDBJ databases">
        <authorList>
            <person name="Chronopoulou M."/>
        </authorList>
    </citation>
    <scope>NUCLEOTIDE SEQUENCE</scope>
    <source>
        <tissue evidence="5">Whole organism</tissue>
    </source>
</reference>
<keyword evidence="3" id="KW-0813">Transport</keyword>
<dbReference type="GO" id="GO:0044611">
    <property type="term" value="C:nuclear pore inner ring"/>
    <property type="evidence" value="ECO:0007669"/>
    <property type="project" value="TreeGrafter"/>
</dbReference>
<sequence length="1956" mass="218030">MHENLNHPWLSLRELSSLVESVILRREPGKRPELETALRKYKPNFITLLKNIPPSTEDAELVKKASEKNSELPGCSQYSLSPRICEEALIVSELFQLNEISSLQLLVAGEEQLSQYPGLTRGLVSVLLYYDSRKALVQSLRSLIQSREGLSWTLETPQDITQLSTAYTTSLLEEGLVDKILTLLKDLDWVKESNNLQKHMALGDAKHRKQVRDLFQEVRQGLADCIYCYAAQSGLPKNETLRLLDYLSKVKPTEGTASGVLDSVNLTLTMAALYAIDISSINKCEDGEETVQNLPLVKDPDFLGAIHKYITNHQKRWEHLVIQSLLQFGWSMLLCSMRSLPQHPTAPNYVDEDESVLDLALENRVFHTLPEFVLSNPNMFKEEFYMRRLHQLLTDLIVLMPLKVKELRNRADDAGRNKLMHDQEGISYAVPLAGQHFEHLLNTISSLYKDDSLALGLMLEYWCPSEGGERLPVRQVSLNKFVRLAGDLLVPSLFMPYLDMLVSLSGHPQAALHCFNLLKVSGQSQVSWDHFFNSLQQYFFNLRQGMPQTPLASSAIDTSTIYMHRPMTRGISPQEIKGLSSVLRLIAAVCNYSEVARVAIGDNSVWQPILVLVGLLGCAVPTNLKSDVLLTLSVLAKSPEFSSLIWQSIESAQLVPDSKSIQNSNGPGSNISRQGIITELEEIESRCEEYPMTRALLTLLDTLTNNSIPSNLGAGNRVPGFDPYLNFIRDHVFLKCHTRSYKIPGEKWQVASLCLKLIFKLLKEYEPLPGLFEKEVHPGFKIVVHLLQTSELLRMLTFILDEGCSILETYTDFPGKEHLEESCLYSLEILHAGLAVQESVLEAARSSNTSLMLTALDKLLLGINPRSGRPDHTLNICRYITYSWWLPKHALAAINVLSYISSSVSAQPGLLATFTSSDTIANSIMKGFTDVLDDELDYETDNAEVIGSAKIAIVKLLQSGLDMPAPSFSHFLLGFDLKKGVSKTNLQQPGILGSIRTPFHALLGILRPPEPRVPPLALFTNPHLCETAYKLIYSLASNHVTSEPTLRYLRSSEDFLSTQLSLLPLKIDESKEPAVHALKAVSWLLKTVAVELKIVSASRLRSQISHLTDLLLDSSSVGSKMVDGQGDDSQFLGGILTDASLTQLSRAPTTMNPSIHTESHGQHRLLALLNFIDFNENPIDPPSWQLFDDAQVNQVLKDCETLSSNGERSIKVQELHRILNAELTNLQVSSSLNQRQLINDEIQNILLYAVRWNAVQEEALTRRHLLDAWRQVTEVLLCSIPLDILPSSSKQQLLLELLQTLLNKVLQDGTMSELSNKVSGVLLLLLAALRQTYIATESIDGPMLMGESYVPILDAQTSVLNNPGKKNSINRVYSTALQVILKGLIQWIEGTSASSQRVRSNLYGALLNYLRIGKGEKTSSVSDINSLELSDQGKLRKANLEVLAGFGENFLEIICRDSVSGHDIRRMLAMSVLEELISLDSKGSWIWYLSNQGYLRHLIESIKSEDEGLLQLMTSNSRAEGNLRTLYTYESKIGMLTRLASTMSGAELLLESGLMLRLAEIQVFSARPEPPIEIGAPSALDRYHQILFPVLRLCQTIMSSLGGIQNRSATVQILHFISANEDLVRGILRNNLKIAYRHRSLEENLAALQELGLLTGVISRCAASDDIHDVDSLGSLSRLQRLMLSLIPQFNLSETVKEYENKNQSEAIRLLLEIHANVINFARNIVTLSANNSKYCRILFTPSLSEAHGSDGHEYLNISIPSRPPSLGHIVTVLRSLSNHLIAAHSSLTDLQDKLSSIQHLSSAELAILLGSKESIGKSMDKRLLASRKIKASIKNKEHEITLAGIAIEGASLLIWRHLEHFLLYACKNQDTPYQKAVKRLNDEPFMAGDSSCVVSPAYVSSDGIAKLKEEAVTVFSDSLFMKLQDVEQLYSKKQSSVGFLEAMIRRLKRLASLHI</sequence>
<evidence type="ECO:0000256" key="4">
    <source>
        <dbReference type="ARBA" id="ARBA00023242"/>
    </source>
</evidence>
<name>A0A0K2TMD5_LEPSM</name>
<evidence type="ECO:0000256" key="3">
    <source>
        <dbReference type="ARBA" id="ARBA00022448"/>
    </source>
</evidence>
<dbReference type="PANTHER" id="PTHR31344">
    <property type="entry name" value="NUCLEAR PORE COMPLEX PROTEIN NUP205"/>
    <property type="match status" value="1"/>
</dbReference>
<comment type="similarity">
    <text evidence="2">Belongs to the NUP186/NUP192/NUP205 family.</text>
</comment>
<evidence type="ECO:0000313" key="5">
    <source>
        <dbReference type="EMBL" id="CDW26787.1"/>
    </source>
</evidence>